<dbReference type="Proteomes" id="UP000515211">
    <property type="component" value="Chromosome 1"/>
</dbReference>
<proteinExistence type="predicted"/>
<evidence type="ECO:0000313" key="2">
    <source>
        <dbReference type="Proteomes" id="UP000515211"/>
    </source>
</evidence>
<evidence type="ECO:0000313" key="3">
    <source>
        <dbReference type="RefSeq" id="XP_015964322.1"/>
    </source>
</evidence>
<organism evidence="2 3">
    <name type="scientific">Arachis duranensis</name>
    <name type="common">Wild peanut</name>
    <dbReference type="NCBI Taxonomy" id="130453"/>
    <lineage>
        <taxon>Eukaryota</taxon>
        <taxon>Viridiplantae</taxon>
        <taxon>Streptophyta</taxon>
        <taxon>Embryophyta</taxon>
        <taxon>Tracheophyta</taxon>
        <taxon>Spermatophyta</taxon>
        <taxon>Magnoliopsida</taxon>
        <taxon>eudicotyledons</taxon>
        <taxon>Gunneridae</taxon>
        <taxon>Pentapetalae</taxon>
        <taxon>rosids</taxon>
        <taxon>fabids</taxon>
        <taxon>Fabales</taxon>
        <taxon>Fabaceae</taxon>
        <taxon>Papilionoideae</taxon>
        <taxon>50 kb inversion clade</taxon>
        <taxon>dalbergioids sensu lato</taxon>
        <taxon>Dalbergieae</taxon>
        <taxon>Pterocarpus clade</taxon>
        <taxon>Arachis</taxon>
    </lineage>
</organism>
<gene>
    <name evidence="3" type="primary">LOC107488144</name>
</gene>
<protein>
    <submittedName>
        <fullName evidence="3">Uncharacterized protein LOC107488144</fullName>
    </submittedName>
</protein>
<dbReference type="OrthoDB" id="1436852at2759"/>
<reference evidence="2" key="1">
    <citation type="journal article" date="2016" name="Nat. Genet.">
        <title>The genome sequences of Arachis duranensis and Arachis ipaensis, the diploid ancestors of cultivated peanut.</title>
        <authorList>
            <person name="Bertioli D.J."/>
            <person name="Cannon S.B."/>
            <person name="Froenicke L."/>
            <person name="Huang G."/>
            <person name="Farmer A.D."/>
            <person name="Cannon E.K."/>
            <person name="Liu X."/>
            <person name="Gao D."/>
            <person name="Clevenger J."/>
            <person name="Dash S."/>
            <person name="Ren L."/>
            <person name="Moretzsohn M.C."/>
            <person name="Shirasawa K."/>
            <person name="Huang W."/>
            <person name="Vidigal B."/>
            <person name="Abernathy B."/>
            <person name="Chu Y."/>
            <person name="Niederhuth C.E."/>
            <person name="Umale P."/>
            <person name="Araujo A.C."/>
            <person name="Kozik A."/>
            <person name="Kim K.D."/>
            <person name="Burow M.D."/>
            <person name="Varshney R.K."/>
            <person name="Wang X."/>
            <person name="Zhang X."/>
            <person name="Barkley N."/>
            <person name="Guimaraes P.M."/>
            <person name="Isobe S."/>
            <person name="Guo B."/>
            <person name="Liao B."/>
            <person name="Stalker H.T."/>
            <person name="Schmitz R.J."/>
            <person name="Scheffler B.E."/>
            <person name="Leal-Bertioli S.C."/>
            <person name="Xun X."/>
            <person name="Jackson S.A."/>
            <person name="Michelmore R."/>
            <person name="Ozias-Akins P."/>
        </authorList>
    </citation>
    <scope>NUCLEOTIDE SEQUENCE [LARGE SCALE GENOMIC DNA]</scope>
    <source>
        <strain evidence="2">cv. V14167</strain>
    </source>
</reference>
<evidence type="ECO:0000256" key="1">
    <source>
        <dbReference type="SAM" id="MobiDB-lite"/>
    </source>
</evidence>
<accession>A0A6P4DD66</accession>
<feature type="compositionally biased region" description="Basic and acidic residues" evidence="1">
    <location>
        <begin position="16"/>
        <end position="38"/>
    </location>
</feature>
<sequence>MLIKPPVKAGTYQDQKNQKEIADTGKSKHTSERRDKGTWQDPVETPTSKGIINYILGGFAGGGITNTARKRSYRAMMTMEGTQQNSPAPTSSAIVNFSASDFKSRTPNRDDPVVISVSMGELIVKKVLLDPGSSTDVLFYSTFKKMQLSDKSLQPSGGELAGFSGERVPISSYV</sequence>
<dbReference type="PANTHER" id="PTHR33240">
    <property type="entry name" value="OS08G0508500 PROTEIN"/>
    <property type="match status" value="1"/>
</dbReference>
<dbReference type="AlphaFoldDB" id="A0A6P4DD66"/>
<feature type="region of interest" description="Disordered" evidence="1">
    <location>
        <begin position="1"/>
        <end position="45"/>
    </location>
</feature>
<dbReference type="RefSeq" id="XP_015964322.1">
    <property type="nucleotide sequence ID" value="XM_016108836.1"/>
</dbReference>
<dbReference type="PANTHER" id="PTHR33240:SF15">
    <property type="entry name" value="GAG-PRO-LIKE PROTEIN"/>
    <property type="match status" value="1"/>
</dbReference>
<dbReference type="GeneID" id="107488144"/>
<reference evidence="3" key="2">
    <citation type="submission" date="2025-08" db="UniProtKB">
        <authorList>
            <consortium name="RefSeq"/>
        </authorList>
    </citation>
    <scope>IDENTIFICATION</scope>
    <source>
        <tissue evidence="3">Whole plant</tissue>
    </source>
</reference>
<dbReference type="KEGG" id="adu:107488144"/>
<name>A0A6P4DD66_ARADU</name>
<keyword evidence="2" id="KW-1185">Reference proteome</keyword>